<dbReference type="GO" id="GO:0051301">
    <property type="term" value="P:cell division"/>
    <property type="evidence" value="ECO:0007669"/>
    <property type="project" value="UniProtKB-KW"/>
</dbReference>
<name>A0AAU8AWK4_9CAUD</name>
<organism evidence="2">
    <name type="scientific">Dulem virus 29</name>
    <dbReference type="NCBI Taxonomy" id="3145747"/>
    <lineage>
        <taxon>Viruses</taxon>
        <taxon>Duplodnaviria</taxon>
        <taxon>Heunggongvirae</taxon>
        <taxon>Uroviricota</taxon>
        <taxon>Caudoviricetes</taxon>
    </lineage>
</organism>
<reference evidence="2" key="1">
    <citation type="submission" date="2024-03" db="EMBL/GenBank/DDBJ databases">
        <title>Diverse circular DNA viruses in blood, oral, and fecal samples of captive lemurs.</title>
        <authorList>
            <person name="Paietta E.N."/>
            <person name="Kraberger S."/>
            <person name="Lund M.C."/>
            <person name="Custer J.M."/>
            <person name="Vargas K.M."/>
            <person name="Ehmke E.E."/>
            <person name="Yoder A.D."/>
            <person name="Varsani A."/>
        </authorList>
    </citation>
    <scope>NUCLEOTIDE SEQUENCE</scope>
    <source>
        <strain evidence="2">Duke_21_2</strain>
        <strain evidence="3">Duke_25FS_5</strain>
    </source>
</reference>
<evidence type="ECO:0000313" key="2">
    <source>
        <dbReference type="EMBL" id="XCD03721.1"/>
    </source>
</evidence>
<protein>
    <submittedName>
        <fullName evidence="2">Cell division protein ftsl</fullName>
    </submittedName>
</protein>
<proteinExistence type="predicted"/>
<evidence type="ECO:0000313" key="3">
    <source>
        <dbReference type="EMBL" id="XCD06161.1"/>
    </source>
</evidence>
<sequence>MKPFIFIFVLFCATAIFCVKQYKTISEQEKTITALKKDQERERQDAERIKNESEKIKNMAKKDKNSFNWNYDYSNTDLIKWMQNKCLSCKG</sequence>
<dbReference type="EMBL" id="PP511642">
    <property type="protein sequence ID" value="XCD06161.1"/>
    <property type="molecule type" value="Genomic_DNA"/>
</dbReference>
<evidence type="ECO:0000256" key="1">
    <source>
        <dbReference type="SAM" id="MobiDB-lite"/>
    </source>
</evidence>
<accession>A0AAU8AWK4</accession>
<feature type="region of interest" description="Disordered" evidence="1">
    <location>
        <begin position="36"/>
        <end position="55"/>
    </location>
</feature>
<keyword evidence="2" id="KW-0131">Cell cycle</keyword>
<dbReference type="EMBL" id="PP511380">
    <property type="protein sequence ID" value="XCD03721.1"/>
    <property type="molecule type" value="Genomic_DNA"/>
</dbReference>
<keyword evidence="2" id="KW-0132">Cell division</keyword>